<evidence type="ECO:0000313" key="1">
    <source>
        <dbReference type="EMBL" id="KAK8490911.1"/>
    </source>
</evidence>
<evidence type="ECO:0000313" key="2">
    <source>
        <dbReference type="Proteomes" id="UP001396334"/>
    </source>
</evidence>
<dbReference type="SUPFAM" id="SSF54928">
    <property type="entry name" value="RNA-binding domain, RBD"/>
    <property type="match status" value="1"/>
</dbReference>
<proteinExistence type="predicted"/>
<comment type="caution">
    <text evidence="1">The sequence shown here is derived from an EMBL/GenBank/DDBJ whole genome shotgun (WGS) entry which is preliminary data.</text>
</comment>
<gene>
    <name evidence="1" type="ORF">V6N11_073345</name>
</gene>
<sequence length="211" mass="22269">MASRVDALRAIERLDGFMLYGSRVRVSFAARATRDSFWRRKKGSLPRLSDPPQSVVGVVTAATGMAKSRAVSPRRSEKGIVDDVKLAILQTCAIGWVKEATPIRCVVDMVWPVRGVVIDSSTGLVPSLDFAVVGVAGAALAPVLGAISGGICKVKSVNCLVEALASPEQRQVVAVARSRKGRGSPAKSQGLIKVGSDIMNASLTDSDIQVR</sequence>
<dbReference type="EMBL" id="JBBPBN010000270">
    <property type="protein sequence ID" value="KAK8490911.1"/>
    <property type="molecule type" value="Genomic_DNA"/>
</dbReference>
<reference evidence="1 2" key="1">
    <citation type="journal article" date="2024" name="G3 (Bethesda)">
        <title>Genome assembly of Hibiscus sabdariffa L. provides insights into metabolisms of medicinal natural products.</title>
        <authorList>
            <person name="Kim T."/>
        </authorList>
    </citation>
    <scope>NUCLEOTIDE SEQUENCE [LARGE SCALE GENOMIC DNA]</scope>
    <source>
        <strain evidence="1">TK-2024</strain>
        <tissue evidence="1">Old leaves</tissue>
    </source>
</reference>
<dbReference type="InterPro" id="IPR035979">
    <property type="entry name" value="RBD_domain_sf"/>
</dbReference>
<protein>
    <submittedName>
        <fullName evidence="1">Uncharacterized protein</fullName>
    </submittedName>
</protein>
<accession>A0ABR2ADW6</accession>
<organism evidence="1 2">
    <name type="scientific">Hibiscus sabdariffa</name>
    <name type="common">roselle</name>
    <dbReference type="NCBI Taxonomy" id="183260"/>
    <lineage>
        <taxon>Eukaryota</taxon>
        <taxon>Viridiplantae</taxon>
        <taxon>Streptophyta</taxon>
        <taxon>Embryophyta</taxon>
        <taxon>Tracheophyta</taxon>
        <taxon>Spermatophyta</taxon>
        <taxon>Magnoliopsida</taxon>
        <taxon>eudicotyledons</taxon>
        <taxon>Gunneridae</taxon>
        <taxon>Pentapetalae</taxon>
        <taxon>rosids</taxon>
        <taxon>malvids</taxon>
        <taxon>Malvales</taxon>
        <taxon>Malvaceae</taxon>
        <taxon>Malvoideae</taxon>
        <taxon>Hibiscus</taxon>
    </lineage>
</organism>
<dbReference type="Proteomes" id="UP001396334">
    <property type="component" value="Unassembled WGS sequence"/>
</dbReference>
<dbReference type="CDD" id="cd00590">
    <property type="entry name" value="RRM_SF"/>
    <property type="match status" value="1"/>
</dbReference>
<keyword evidence="2" id="KW-1185">Reference proteome</keyword>
<name>A0ABR2ADW6_9ROSI</name>